<organism evidence="4 5">
    <name type="scientific">Malassezia obtusa</name>
    <dbReference type="NCBI Taxonomy" id="76774"/>
    <lineage>
        <taxon>Eukaryota</taxon>
        <taxon>Fungi</taxon>
        <taxon>Dikarya</taxon>
        <taxon>Basidiomycota</taxon>
        <taxon>Ustilaginomycotina</taxon>
        <taxon>Malasseziomycetes</taxon>
        <taxon>Malasseziales</taxon>
        <taxon>Malasseziaceae</taxon>
        <taxon>Malassezia</taxon>
    </lineage>
</organism>
<dbReference type="Pfam" id="PF08265">
    <property type="entry name" value="YL1_C"/>
    <property type="match status" value="1"/>
</dbReference>
<evidence type="ECO:0000256" key="2">
    <source>
        <dbReference type="SAM" id="MobiDB-lite"/>
    </source>
</evidence>
<feature type="compositionally biased region" description="Low complexity" evidence="2">
    <location>
        <begin position="507"/>
        <end position="521"/>
    </location>
</feature>
<dbReference type="PANTHER" id="PTHR13275">
    <property type="entry name" value="YL-1 PROTEIN TRANSCRIPTION FACTOR-LIKE 1"/>
    <property type="match status" value="1"/>
</dbReference>
<feature type="compositionally biased region" description="Low complexity" evidence="2">
    <location>
        <begin position="377"/>
        <end position="431"/>
    </location>
</feature>
<evidence type="ECO:0000256" key="1">
    <source>
        <dbReference type="ARBA" id="ARBA00006832"/>
    </source>
</evidence>
<dbReference type="PANTHER" id="PTHR13275:SF4">
    <property type="entry name" value="VACUOLAR PROTEIN SORTING-ASSOCIATED PROTEIN 72 HOMOLOG"/>
    <property type="match status" value="1"/>
</dbReference>
<evidence type="ECO:0000313" key="5">
    <source>
        <dbReference type="Proteomes" id="UP001214603"/>
    </source>
</evidence>
<evidence type="ECO:0000313" key="4">
    <source>
        <dbReference type="EMBL" id="WFD04095.1"/>
    </source>
</evidence>
<feature type="region of interest" description="Disordered" evidence="2">
    <location>
        <begin position="245"/>
        <end position="523"/>
    </location>
</feature>
<feature type="region of interest" description="Disordered" evidence="2">
    <location>
        <begin position="1"/>
        <end position="20"/>
    </location>
</feature>
<feature type="compositionally biased region" description="Polar residues" evidence="2">
    <location>
        <begin position="134"/>
        <end position="152"/>
    </location>
</feature>
<feature type="domain" description="Vps72/YL1 C-terminal" evidence="3">
    <location>
        <begin position="576"/>
        <end position="605"/>
    </location>
</feature>
<feature type="compositionally biased region" description="Pro residues" evidence="2">
    <location>
        <begin position="446"/>
        <end position="462"/>
    </location>
</feature>
<keyword evidence="5" id="KW-1185">Reference proteome</keyword>
<dbReference type="GO" id="GO:0005634">
    <property type="term" value="C:nucleus"/>
    <property type="evidence" value="ECO:0007669"/>
    <property type="project" value="TreeGrafter"/>
</dbReference>
<proteinExistence type="inferred from homology"/>
<feature type="region of interest" description="Disordered" evidence="2">
    <location>
        <begin position="44"/>
        <end position="169"/>
    </location>
</feature>
<protein>
    <recommendedName>
        <fullName evidence="3">Vps72/YL1 C-terminal domain-containing protein</fullName>
    </recommendedName>
</protein>
<dbReference type="EMBL" id="CP119940">
    <property type="protein sequence ID" value="WFD04095.1"/>
    <property type="molecule type" value="Genomic_DNA"/>
</dbReference>
<dbReference type="Proteomes" id="UP001214603">
    <property type="component" value="Chromosome 7"/>
</dbReference>
<reference evidence="4" key="1">
    <citation type="submission" date="2023-03" db="EMBL/GenBank/DDBJ databases">
        <title>Mating type loci evolution in Malassezia.</title>
        <authorList>
            <person name="Coelho M.A."/>
        </authorList>
    </citation>
    <scope>NUCLEOTIDE SEQUENCE</scope>
    <source>
        <strain evidence="4">CBS 7876</strain>
    </source>
</reference>
<evidence type="ECO:0000259" key="3">
    <source>
        <dbReference type="SMART" id="SM00993"/>
    </source>
</evidence>
<feature type="compositionally biased region" description="Basic and acidic residues" evidence="2">
    <location>
        <begin position="253"/>
        <end position="369"/>
    </location>
</feature>
<dbReference type="SMART" id="SM00993">
    <property type="entry name" value="YL1_C"/>
    <property type="match status" value="1"/>
</dbReference>
<sequence length="653" mass="70042">MADMMLQRRGRRANAGSRMRELLDQQEAEGGTDEIFAEVENDVEFEGGDDESDVVDSDFDSESEEEKSEEDVEAEQTLAREERRERKAARPRAVPLHALRPAMGQPAPARRRAERTERAPRPAPAPTPTPGVVRSSSRRATVQSKIKTQTKLQEAEERRASVRARPARKRTKFLTQDALISEALETEEENIQSLHHFLEQEEERKARQRASGKKEIQGPFLRWVSVGLSQSVFAIRAQQREAEARAAAAARAAEAERARVEAERVEAERAERAEAERNEEQHEGDKRGGDERGGAERGEVPRDEAERDGAQHDQARHDEAARDEAARDEAARNEAARAEAARDEAAHDEAARDEAARDEASRPDGERQDPTPGPQGPGSERSAAAGPAASPLARASPNERVASSAPEPSTWTPAPAATPAGPPATSGTAPSVPGRADQPAAEAPGPLAPGPSAPGPSAPPTPAVIGADGARAATTPASPGGAPTLPSAAAPRAAPTPSPVQPEADADAASAPAPDAEPASEPIDHTITARTVLSLCNLEPGTSWPDEFRLLLGDHCEWDRLPVVPSRNRPFRPRQSTCVITGLPARYRDPRTGIAYATQEAFHTLHRVVHDGYLWTGSGARNVPLAAGCYVAHADDVGAAGVFAEARRARERR</sequence>
<gene>
    <name evidence="4" type="ORF">MOBT1_002798</name>
</gene>
<dbReference type="AlphaFoldDB" id="A0AAF0E2L0"/>
<comment type="similarity">
    <text evidence="1">Belongs to the VPS72/YL1 family.</text>
</comment>
<name>A0AAF0E2L0_9BASI</name>
<accession>A0AAF0E2L0</accession>
<dbReference type="Pfam" id="PF05764">
    <property type="entry name" value="YL1"/>
    <property type="match status" value="1"/>
</dbReference>
<feature type="compositionally biased region" description="Low complexity" evidence="2">
    <location>
        <begin position="469"/>
        <end position="493"/>
    </location>
</feature>
<dbReference type="InterPro" id="IPR046757">
    <property type="entry name" value="YL1_N"/>
</dbReference>
<dbReference type="InterPro" id="IPR013272">
    <property type="entry name" value="Vps72/YL1_C"/>
</dbReference>
<feature type="compositionally biased region" description="Acidic residues" evidence="2">
    <location>
        <begin position="44"/>
        <end position="74"/>
    </location>
</feature>